<evidence type="ECO:0000256" key="2">
    <source>
        <dbReference type="ARBA" id="ARBA00023015"/>
    </source>
</evidence>
<dbReference type="SUPFAM" id="SSF88946">
    <property type="entry name" value="Sigma2 domain of RNA polymerase sigma factors"/>
    <property type="match status" value="1"/>
</dbReference>
<dbReference type="InterPro" id="IPR036388">
    <property type="entry name" value="WH-like_DNA-bd_sf"/>
</dbReference>
<dbReference type="EMBL" id="BBMM01000002">
    <property type="protein sequence ID" value="GAK99454.1"/>
    <property type="molecule type" value="Genomic_DNA"/>
</dbReference>
<comment type="similarity">
    <text evidence="1">Belongs to the sigma-70 factor family. ECF subfamily.</text>
</comment>
<dbReference type="InterPro" id="IPR014284">
    <property type="entry name" value="RNA_pol_sigma-70_dom"/>
</dbReference>
<dbReference type="Pfam" id="PF08281">
    <property type="entry name" value="Sigma70_r4_2"/>
    <property type="match status" value="1"/>
</dbReference>
<dbReference type="GO" id="GO:0003677">
    <property type="term" value="F:DNA binding"/>
    <property type="evidence" value="ECO:0007669"/>
    <property type="project" value="InterPro"/>
</dbReference>
<keyword evidence="3" id="KW-0731">Sigma factor</keyword>
<dbReference type="PANTHER" id="PTHR43133">
    <property type="entry name" value="RNA POLYMERASE ECF-TYPE SIGMA FACTO"/>
    <property type="match status" value="1"/>
</dbReference>
<sequence>MIADKEYEILELLKVPHSTEAGYRMLLKEFQEQLYWQIRKLVIDHDDAHDVLQNVFVKVFKGIKNFKGDSKLSSWLYRIAYNESMTFLTKKKKQLQISDAELQAHLVEQIEADVYFTGDEIQLALQKALAQLPKRQSEIFKMRYYDEVKFKDIANLLELSEGAVKSSYHIAAKKIEQFIKED</sequence>
<dbReference type="Pfam" id="PF04542">
    <property type="entry name" value="Sigma70_r2"/>
    <property type="match status" value="1"/>
</dbReference>
<evidence type="ECO:0000259" key="6">
    <source>
        <dbReference type="Pfam" id="PF08281"/>
    </source>
</evidence>
<name>A0A084JXK2_NONUL</name>
<evidence type="ECO:0000313" key="7">
    <source>
        <dbReference type="EMBL" id="GAK99454.1"/>
    </source>
</evidence>
<evidence type="ECO:0000313" key="12">
    <source>
        <dbReference type="Proteomes" id="UP000029226"/>
    </source>
</evidence>
<comment type="caution">
    <text evidence="9">The sequence shown here is derived from an EMBL/GenBank/DDBJ whole genome shotgun (WGS) entry which is preliminary data.</text>
</comment>
<feature type="domain" description="RNA polymerase sigma-70 region 2" evidence="5">
    <location>
        <begin position="27"/>
        <end position="93"/>
    </location>
</feature>
<dbReference type="OrthoDB" id="9780326at2"/>
<evidence type="ECO:0000256" key="1">
    <source>
        <dbReference type="ARBA" id="ARBA00010641"/>
    </source>
</evidence>
<evidence type="ECO:0000256" key="3">
    <source>
        <dbReference type="ARBA" id="ARBA00023082"/>
    </source>
</evidence>
<keyword evidence="4" id="KW-0804">Transcription</keyword>
<dbReference type="InterPro" id="IPR013249">
    <property type="entry name" value="RNA_pol_sigma70_r4_t2"/>
</dbReference>
<organism evidence="9 11">
    <name type="scientific">Nonlabens ulvanivorans</name>
    <name type="common">Persicivirga ulvanivorans</name>
    <dbReference type="NCBI Taxonomy" id="906888"/>
    <lineage>
        <taxon>Bacteria</taxon>
        <taxon>Pseudomonadati</taxon>
        <taxon>Bacteroidota</taxon>
        <taxon>Flavobacteriia</taxon>
        <taxon>Flavobacteriales</taxon>
        <taxon>Flavobacteriaceae</taxon>
        <taxon>Nonlabens</taxon>
    </lineage>
</organism>
<accession>A0A084JXK2</accession>
<dbReference type="GeneID" id="90596028"/>
<keyword evidence="14" id="KW-1185">Reference proteome</keyword>
<proteinExistence type="inferred from homology"/>
<dbReference type="Proteomes" id="UP000029226">
    <property type="component" value="Unassembled WGS sequence"/>
</dbReference>
<evidence type="ECO:0000313" key="9">
    <source>
        <dbReference type="EMBL" id="KEZ93686.1"/>
    </source>
</evidence>
<dbReference type="InterPro" id="IPR007627">
    <property type="entry name" value="RNA_pol_sigma70_r2"/>
</dbReference>
<dbReference type="InterPro" id="IPR013324">
    <property type="entry name" value="RNA_pol_sigma_r3/r4-like"/>
</dbReference>
<gene>
    <name evidence="9" type="ORF">IL45_05640</name>
    <name evidence="8" type="ORF">JCM19275_1124</name>
    <name evidence="7" type="ORF">JCM19314_3499</name>
    <name evidence="10" type="ORF">LY02_01307</name>
</gene>
<reference evidence="12 13" key="1">
    <citation type="journal article" date="2014" name="Genome Announc.">
        <title>Draft Genome Sequences of Marine Flavobacterium Nonlabens Strains NR17, NR24, NR27, NR32, NR33, and Ara13.</title>
        <authorList>
            <person name="Nakanishi M."/>
            <person name="Meirelles P."/>
            <person name="Suzuki R."/>
            <person name="Takatani N."/>
            <person name="Mino S."/>
            <person name="Suda W."/>
            <person name="Oshima K."/>
            <person name="Hattori M."/>
            <person name="Ohkuma M."/>
            <person name="Hosokawa M."/>
            <person name="Miyashita K."/>
            <person name="Thompson F.L."/>
            <person name="Niwa A."/>
            <person name="Sawabe T."/>
            <person name="Sawabe T."/>
        </authorList>
    </citation>
    <scope>NUCLEOTIDE SEQUENCE [LARGE SCALE GENOMIC DNA]</scope>
    <source>
        <strain evidence="8">JCM 19275</strain>
        <strain evidence="7">JCM 19314</strain>
        <strain evidence="13">JCM19275</strain>
        <strain evidence="12">JCM19314</strain>
    </source>
</reference>
<evidence type="ECO:0000313" key="11">
    <source>
        <dbReference type="Proteomes" id="UP000028531"/>
    </source>
</evidence>
<evidence type="ECO:0000256" key="4">
    <source>
        <dbReference type="ARBA" id="ARBA00023163"/>
    </source>
</evidence>
<evidence type="ECO:0000313" key="10">
    <source>
        <dbReference type="EMBL" id="PRX14277.1"/>
    </source>
</evidence>
<dbReference type="NCBIfam" id="TIGR02937">
    <property type="entry name" value="sigma70-ECF"/>
    <property type="match status" value="1"/>
</dbReference>
<dbReference type="Proteomes" id="UP000239997">
    <property type="component" value="Unassembled WGS sequence"/>
</dbReference>
<dbReference type="InterPro" id="IPR039425">
    <property type="entry name" value="RNA_pol_sigma-70-like"/>
</dbReference>
<dbReference type="GO" id="GO:0016987">
    <property type="term" value="F:sigma factor activity"/>
    <property type="evidence" value="ECO:0007669"/>
    <property type="project" value="UniProtKB-KW"/>
</dbReference>
<dbReference type="Gene3D" id="1.10.1740.10">
    <property type="match status" value="1"/>
</dbReference>
<dbReference type="RefSeq" id="WP_036581294.1">
    <property type="nucleotide sequence ID" value="NZ_CP136694.1"/>
</dbReference>
<dbReference type="Proteomes" id="UP000028531">
    <property type="component" value="Unassembled WGS sequence"/>
</dbReference>
<reference evidence="9 11" key="2">
    <citation type="submission" date="2014-07" db="EMBL/GenBank/DDBJ databases">
        <title>Draft genome sequence of Nonlabens ulvanivorans, an ulvan degrading bacterium.</title>
        <authorList>
            <person name="Kopel M."/>
            <person name="Helbert W."/>
            <person name="Henrissat B."/>
            <person name="Doniger T."/>
            <person name="Banin E."/>
        </authorList>
    </citation>
    <scope>NUCLEOTIDE SEQUENCE [LARGE SCALE GENOMIC DNA]</scope>
    <source>
        <strain evidence="9 11">PLR</strain>
    </source>
</reference>
<evidence type="ECO:0000259" key="5">
    <source>
        <dbReference type="Pfam" id="PF04542"/>
    </source>
</evidence>
<evidence type="ECO:0000313" key="13">
    <source>
        <dbReference type="Proteomes" id="UP000029647"/>
    </source>
</evidence>
<dbReference type="GO" id="GO:0006352">
    <property type="term" value="P:DNA-templated transcription initiation"/>
    <property type="evidence" value="ECO:0007669"/>
    <property type="project" value="InterPro"/>
</dbReference>
<keyword evidence="2" id="KW-0805">Transcription regulation</keyword>
<dbReference type="PANTHER" id="PTHR43133:SF51">
    <property type="entry name" value="RNA POLYMERASE SIGMA FACTOR"/>
    <property type="match status" value="1"/>
</dbReference>
<dbReference type="SUPFAM" id="SSF88659">
    <property type="entry name" value="Sigma3 and sigma4 domains of RNA polymerase sigma factors"/>
    <property type="match status" value="1"/>
</dbReference>
<evidence type="ECO:0000313" key="14">
    <source>
        <dbReference type="Proteomes" id="UP000239997"/>
    </source>
</evidence>
<protein>
    <submittedName>
        <fullName evidence="7">RNA polymerase ECF-type sigma factor</fullName>
    </submittedName>
    <submittedName>
        <fullName evidence="10">RNA polymerase sigma-70 factor (ECF subfamily)</fullName>
    </submittedName>
    <submittedName>
        <fullName evidence="9">RNA polymerase sigma70 factor</fullName>
    </submittedName>
</protein>
<dbReference type="EMBL" id="PVNA01000002">
    <property type="protein sequence ID" value="PRX14277.1"/>
    <property type="molecule type" value="Genomic_DNA"/>
</dbReference>
<feature type="domain" description="RNA polymerase sigma factor 70 region 4 type 2" evidence="6">
    <location>
        <begin position="123"/>
        <end position="174"/>
    </location>
</feature>
<evidence type="ECO:0000313" key="8">
    <source>
        <dbReference type="EMBL" id="GAL75085.1"/>
    </source>
</evidence>
<dbReference type="AlphaFoldDB" id="A0A084JXK2"/>
<dbReference type="InterPro" id="IPR013325">
    <property type="entry name" value="RNA_pol_sigma_r2"/>
</dbReference>
<dbReference type="EMBL" id="JPJI01000026">
    <property type="protein sequence ID" value="KEZ93686.1"/>
    <property type="molecule type" value="Genomic_DNA"/>
</dbReference>
<dbReference type="Gene3D" id="1.10.10.10">
    <property type="entry name" value="Winged helix-like DNA-binding domain superfamily/Winged helix DNA-binding domain"/>
    <property type="match status" value="1"/>
</dbReference>
<dbReference type="EMBL" id="BBNT01000003">
    <property type="protein sequence ID" value="GAL75085.1"/>
    <property type="molecule type" value="Genomic_DNA"/>
</dbReference>
<reference evidence="10 14" key="3">
    <citation type="submission" date="2018-03" db="EMBL/GenBank/DDBJ databases">
        <title>Genomic Encyclopedia of Archaeal and Bacterial Type Strains, Phase II (KMG-II): from individual species to whole genera.</title>
        <authorList>
            <person name="Goeker M."/>
        </authorList>
    </citation>
    <scope>NUCLEOTIDE SEQUENCE [LARGE SCALE GENOMIC DNA]</scope>
    <source>
        <strain evidence="10 14">DSM 22727</strain>
    </source>
</reference>
<dbReference type="Proteomes" id="UP000029647">
    <property type="component" value="Unassembled WGS sequence"/>
</dbReference>